<accession>A0ACC3NQH9</accession>
<reference evidence="1" key="1">
    <citation type="submission" date="2023-07" db="EMBL/GenBank/DDBJ databases">
        <title>Black Yeasts Isolated from many extreme environments.</title>
        <authorList>
            <person name="Coleine C."/>
            <person name="Stajich J.E."/>
            <person name="Selbmann L."/>
        </authorList>
    </citation>
    <scope>NUCLEOTIDE SEQUENCE</scope>
    <source>
        <strain evidence="1">CCFEE 5714</strain>
    </source>
</reference>
<evidence type="ECO:0000313" key="1">
    <source>
        <dbReference type="EMBL" id="KAK3720394.1"/>
    </source>
</evidence>
<name>A0ACC3NQH9_9PEZI</name>
<sequence>MPGLLTIRNLTAQPLTLKLVEHLDASRAGARDGIRDTVTTLAGNFSSLLKTKKDHSPQVPGDAKATKEDKVEIKIEPFRTKKTQVQAPTTKVIRLSFQNEDDENQYPIDIPTPSKNSTTFQGPDHGKALTGIYNSSSSVLAVFDSTNLSKWMNAFPDSTSLSALSIPGTHNSPTCHSALPSVRCQAVHPTKQLENGVRFFDVRVQVDDADQGASTPALQLVHSAFPISLTGAKRAKELFDDIYEFLENNPSETVILSLKREGRGNGTDAIFSERLKEHYVAPNAQRWHTAPGVPTLGEVRGKIVLLRRFGLSDNLKDGRGFGINATNWGDNTANHNGGDIQIQDFYEVTDTENVDKKVNLVCDHFERAGAVCHPVGLQSATAPGHKHPLFINFLSASNFWKPGCWPDKIAAKLNPAITEFLCEKHNVDEGQAKGDGGVGVVVCDWVGEHGDWDLVRAIIGMNSRLHLKEQAEDGDGQPSGDGSGMRGRGRRGRGGRGRGRGRGGQA</sequence>
<protein>
    <submittedName>
        <fullName evidence="1">Uncharacterized protein</fullName>
    </submittedName>
</protein>
<keyword evidence="2" id="KW-1185">Reference proteome</keyword>
<dbReference type="EMBL" id="JAUTXU010000022">
    <property type="protein sequence ID" value="KAK3720394.1"/>
    <property type="molecule type" value="Genomic_DNA"/>
</dbReference>
<proteinExistence type="predicted"/>
<organism evidence="1 2">
    <name type="scientific">Vermiconidia calcicola</name>
    <dbReference type="NCBI Taxonomy" id="1690605"/>
    <lineage>
        <taxon>Eukaryota</taxon>
        <taxon>Fungi</taxon>
        <taxon>Dikarya</taxon>
        <taxon>Ascomycota</taxon>
        <taxon>Pezizomycotina</taxon>
        <taxon>Dothideomycetes</taxon>
        <taxon>Dothideomycetidae</taxon>
        <taxon>Mycosphaerellales</taxon>
        <taxon>Extremaceae</taxon>
        <taxon>Vermiconidia</taxon>
    </lineage>
</organism>
<evidence type="ECO:0000313" key="2">
    <source>
        <dbReference type="Proteomes" id="UP001281147"/>
    </source>
</evidence>
<dbReference type="Proteomes" id="UP001281147">
    <property type="component" value="Unassembled WGS sequence"/>
</dbReference>
<gene>
    <name evidence="1" type="ORF">LTR37_003805</name>
</gene>
<comment type="caution">
    <text evidence="1">The sequence shown here is derived from an EMBL/GenBank/DDBJ whole genome shotgun (WGS) entry which is preliminary data.</text>
</comment>